<evidence type="ECO:0000256" key="1">
    <source>
        <dbReference type="SAM" id="MobiDB-lite"/>
    </source>
</evidence>
<organism evidence="2 3">
    <name type="scientific">Rhipicephalus sanguineus</name>
    <name type="common">Brown dog tick</name>
    <name type="synonym">Ixodes sanguineus</name>
    <dbReference type="NCBI Taxonomy" id="34632"/>
    <lineage>
        <taxon>Eukaryota</taxon>
        <taxon>Metazoa</taxon>
        <taxon>Ecdysozoa</taxon>
        <taxon>Arthropoda</taxon>
        <taxon>Chelicerata</taxon>
        <taxon>Arachnida</taxon>
        <taxon>Acari</taxon>
        <taxon>Parasitiformes</taxon>
        <taxon>Ixodida</taxon>
        <taxon>Ixodoidea</taxon>
        <taxon>Ixodidae</taxon>
        <taxon>Rhipicephalinae</taxon>
        <taxon>Rhipicephalus</taxon>
        <taxon>Rhipicephalus</taxon>
    </lineage>
</organism>
<evidence type="ECO:0000313" key="3">
    <source>
        <dbReference type="Proteomes" id="UP000821837"/>
    </source>
</evidence>
<name>A0A9D4TDL3_RHISA</name>
<reference evidence="2" key="1">
    <citation type="journal article" date="2020" name="Cell">
        <title>Large-Scale Comparative Analyses of Tick Genomes Elucidate Their Genetic Diversity and Vector Capacities.</title>
        <authorList>
            <consortium name="Tick Genome and Microbiome Consortium (TIGMIC)"/>
            <person name="Jia N."/>
            <person name="Wang J."/>
            <person name="Shi W."/>
            <person name="Du L."/>
            <person name="Sun Y."/>
            <person name="Zhan W."/>
            <person name="Jiang J.F."/>
            <person name="Wang Q."/>
            <person name="Zhang B."/>
            <person name="Ji P."/>
            <person name="Bell-Sakyi L."/>
            <person name="Cui X.M."/>
            <person name="Yuan T.T."/>
            <person name="Jiang B.G."/>
            <person name="Yang W.F."/>
            <person name="Lam T.T."/>
            <person name="Chang Q.C."/>
            <person name="Ding S.J."/>
            <person name="Wang X.J."/>
            <person name="Zhu J.G."/>
            <person name="Ruan X.D."/>
            <person name="Zhao L."/>
            <person name="Wei J.T."/>
            <person name="Ye R.Z."/>
            <person name="Que T.C."/>
            <person name="Du C.H."/>
            <person name="Zhou Y.H."/>
            <person name="Cheng J.X."/>
            <person name="Dai P.F."/>
            <person name="Guo W.B."/>
            <person name="Han X.H."/>
            <person name="Huang E.J."/>
            <person name="Li L.F."/>
            <person name="Wei W."/>
            <person name="Gao Y.C."/>
            <person name="Liu J.Z."/>
            <person name="Shao H.Z."/>
            <person name="Wang X."/>
            <person name="Wang C.C."/>
            <person name="Yang T.C."/>
            <person name="Huo Q.B."/>
            <person name="Li W."/>
            <person name="Chen H.Y."/>
            <person name="Chen S.E."/>
            <person name="Zhou L.G."/>
            <person name="Ni X.B."/>
            <person name="Tian J.H."/>
            <person name="Sheng Y."/>
            <person name="Liu T."/>
            <person name="Pan Y.S."/>
            <person name="Xia L.Y."/>
            <person name="Li J."/>
            <person name="Zhao F."/>
            <person name="Cao W.C."/>
        </authorList>
    </citation>
    <scope>NUCLEOTIDE SEQUENCE</scope>
    <source>
        <strain evidence="2">Rsan-2018</strain>
    </source>
</reference>
<comment type="caution">
    <text evidence="2">The sequence shown here is derived from an EMBL/GenBank/DDBJ whole genome shotgun (WGS) entry which is preliminary data.</text>
</comment>
<evidence type="ECO:0000313" key="2">
    <source>
        <dbReference type="EMBL" id="KAH7986469.1"/>
    </source>
</evidence>
<dbReference type="Proteomes" id="UP000821837">
    <property type="component" value="Unassembled WGS sequence"/>
</dbReference>
<sequence>MEGVQFGSVDEAASHTMDVREDSGHVAKHPVPPSKQSSDGGGDTMEWFSPDANTAFRENVTRGCGDASFADAPFSPILARKKAPVFDDQEFVPDELKVPAEAETIVGDLGFHRGYVFRKKADSETGAASEKNVAESCG</sequence>
<protein>
    <submittedName>
        <fullName evidence="2">Uncharacterized protein</fullName>
    </submittedName>
</protein>
<accession>A0A9D4TDL3</accession>
<feature type="region of interest" description="Disordered" evidence="1">
    <location>
        <begin position="1"/>
        <end position="51"/>
    </location>
</feature>
<proteinExistence type="predicted"/>
<dbReference type="AlphaFoldDB" id="A0A9D4TDL3"/>
<dbReference type="EMBL" id="JABSTV010000425">
    <property type="protein sequence ID" value="KAH7986469.1"/>
    <property type="molecule type" value="Genomic_DNA"/>
</dbReference>
<gene>
    <name evidence="2" type="ORF">HPB52_024928</name>
</gene>
<keyword evidence="3" id="KW-1185">Reference proteome</keyword>
<reference evidence="2" key="2">
    <citation type="submission" date="2021-09" db="EMBL/GenBank/DDBJ databases">
        <authorList>
            <person name="Jia N."/>
            <person name="Wang J."/>
            <person name="Shi W."/>
            <person name="Du L."/>
            <person name="Sun Y."/>
            <person name="Zhan W."/>
            <person name="Jiang J."/>
            <person name="Wang Q."/>
            <person name="Zhang B."/>
            <person name="Ji P."/>
            <person name="Sakyi L.B."/>
            <person name="Cui X."/>
            <person name="Yuan T."/>
            <person name="Jiang B."/>
            <person name="Yang W."/>
            <person name="Lam T.T.-Y."/>
            <person name="Chang Q."/>
            <person name="Ding S."/>
            <person name="Wang X."/>
            <person name="Zhu J."/>
            <person name="Ruan X."/>
            <person name="Zhao L."/>
            <person name="Wei J."/>
            <person name="Que T."/>
            <person name="Du C."/>
            <person name="Cheng J."/>
            <person name="Dai P."/>
            <person name="Han X."/>
            <person name="Huang E."/>
            <person name="Gao Y."/>
            <person name="Liu J."/>
            <person name="Shao H."/>
            <person name="Ye R."/>
            <person name="Li L."/>
            <person name="Wei W."/>
            <person name="Wang X."/>
            <person name="Wang C."/>
            <person name="Huo Q."/>
            <person name="Li W."/>
            <person name="Guo W."/>
            <person name="Chen H."/>
            <person name="Chen S."/>
            <person name="Zhou L."/>
            <person name="Zhou L."/>
            <person name="Ni X."/>
            <person name="Tian J."/>
            <person name="Zhou Y."/>
            <person name="Sheng Y."/>
            <person name="Liu T."/>
            <person name="Pan Y."/>
            <person name="Xia L."/>
            <person name="Li J."/>
            <person name="Zhao F."/>
            <person name="Cao W."/>
        </authorList>
    </citation>
    <scope>NUCLEOTIDE SEQUENCE</scope>
    <source>
        <strain evidence="2">Rsan-2018</strain>
        <tissue evidence="2">Larvae</tissue>
    </source>
</reference>